<evidence type="ECO:0000256" key="1">
    <source>
        <dbReference type="SAM" id="SignalP"/>
    </source>
</evidence>
<evidence type="ECO:0000313" key="2">
    <source>
        <dbReference type="EMBL" id="MBB6098469.1"/>
    </source>
</evidence>
<feature type="signal peptide" evidence="1">
    <location>
        <begin position="1"/>
        <end position="18"/>
    </location>
</feature>
<name>A0A841I259_9DEIO</name>
<keyword evidence="3" id="KW-1185">Reference proteome</keyword>
<evidence type="ECO:0008006" key="4">
    <source>
        <dbReference type="Google" id="ProtNLM"/>
    </source>
</evidence>
<organism evidence="2 3">
    <name type="scientific">Deinobacterium chartae</name>
    <dbReference type="NCBI Taxonomy" id="521158"/>
    <lineage>
        <taxon>Bacteria</taxon>
        <taxon>Thermotogati</taxon>
        <taxon>Deinococcota</taxon>
        <taxon>Deinococci</taxon>
        <taxon>Deinococcales</taxon>
        <taxon>Deinococcaceae</taxon>
        <taxon>Deinobacterium</taxon>
    </lineage>
</organism>
<dbReference type="EMBL" id="JACHHG010000006">
    <property type="protein sequence ID" value="MBB6098469.1"/>
    <property type="molecule type" value="Genomic_DNA"/>
</dbReference>
<accession>A0A841I259</accession>
<evidence type="ECO:0000313" key="3">
    <source>
        <dbReference type="Proteomes" id="UP000569951"/>
    </source>
</evidence>
<dbReference type="Proteomes" id="UP000569951">
    <property type="component" value="Unassembled WGS sequence"/>
</dbReference>
<keyword evidence="1" id="KW-0732">Signal</keyword>
<comment type="caution">
    <text evidence="2">The sequence shown here is derived from an EMBL/GenBank/DDBJ whole genome shotgun (WGS) entry which is preliminary data.</text>
</comment>
<dbReference type="RefSeq" id="WP_183986918.1">
    <property type="nucleotide sequence ID" value="NZ_JACHHG010000006.1"/>
</dbReference>
<gene>
    <name evidence="2" type="ORF">HNR42_001903</name>
</gene>
<protein>
    <recommendedName>
        <fullName evidence="4">Secreted protein</fullName>
    </recommendedName>
</protein>
<reference evidence="2 3" key="1">
    <citation type="submission" date="2020-08" db="EMBL/GenBank/DDBJ databases">
        <title>Genomic Encyclopedia of Type Strains, Phase IV (KMG-IV): sequencing the most valuable type-strain genomes for metagenomic binning, comparative biology and taxonomic classification.</title>
        <authorList>
            <person name="Goeker M."/>
        </authorList>
    </citation>
    <scope>NUCLEOTIDE SEQUENCE [LARGE SCALE GENOMIC DNA]</scope>
    <source>
        <strain evidence="2 3">DSM 21458</strain>
    </source>
</reference>
<feature type="chain" id="PRO_5032471375" description="Secreted protein" evidence="1">
    <location>
        <begin position="19"/>
        <end position="218"/>
    </location>
</feature>
<sequence length="218" mass="23232">MKNLLMTLMLLSASAALAEGSQLPVIGGQRDAHGCLSAAGQSWSVLKKACVQPWNVADVRLTDPRNPQLAVYVLFSQDGKQAELVGRQSVLHRVGAEYVSADGLTHLVRNGQTWSLNPKETPIGGGQDEHGCRPSAGTTWSALRGECVQVFNVADIRLTDPKNPTLGVFVLLSADKKTAELFGLGYESGVMLTQTAKGYASADGKVQLEQAGKGWTLK</sequence>
<proteinExistence type="predicted"/>
<dbReference type="AlphaFoldDB" id="A0A841I259"/>